<dbReference type="AlphaFoldDB" id="C9Y987"/>
<keyword evidence="2" id="KW-0233">DNA recombination</keyword>
<dbReference type="InterPro" id="IPR011010">
    <property type="entry name" value="DNA_brk_join_enz"/>
</dbReference>
<dbReference type="GO" id="GO:0003677">
    <property type="term" value="F:DNA binding"/>
    <property type="evidence" value="ECO:0007669"/>
    <property type="project" value="InterPro"/>
</dbReference>
<dbReference type="PANTHER" id="PTHR30349:SF64">
    <property type="entry name" value="PROPHAGE INTEGRASE INTD-RELATED"/>
    <property type="match status" value="1"/>
</dbReference>
<evidence type="ECO:0000256" key="1">
    <source>
        <dbReference type="ARBA" id="ARBA00022908"/>
    </source>
</evidence>
<dbReference type="InterPro" id="IPR002104">
    <property type="entry name" value="Integrase_catalytic"/>
</dbReference>
<dbReference type="GO" id="GO:0015074">
    <property type="term" value="P:DNA integration"/>
    <property type="evidence" value="ECO:0007669"/>
    <property type="project" value="UniProtKB-KW"/>
</dbReference>
<proteinExistence type="predicted"/>
<dbReference type="PROSITE" id="PS51898">
    <property type="entry name" value="TYR_RECOMBINASE"/>
    <property type="match status" value="1"/>
</dbReference>
<dbReference type="InterPro" id="IPR050090">
    <property type="entry name" value="Tyrosine_recombinase_XerCD"/>
</dbReference>
<evidence type="ECO:0000313" key="4">
    <source>
        <dbReference type="EMBL" id="CBA28360.1"/>
    </source>
</evidence>
<name>C9Y987_CURXX</name>
<dbReference type="Pfam" id="PF00589">
    <property type="entry name" value="Phage_integrase"/>
    <property type="match status" value="1"/>
</dbReference>
<dbReference type="InterPro" id="IPR013762">
    <property type="entry name" value="Integrase-like_cat_sf"/>
</dbReference>
<evidence type="ECO:0000259" key="3">
    <source>
        <dbReference type="PROSITE" id="PS51898"/>
    </source>
</evidence>
<keyword evidence="1" id="KW-0229">DNA integration</keyword>
<reference evidence="4" key="1">
    <citation type="journal article" date="2010" name="Nature">
        <title>The dynamic genome of Hydra.</title>
        <authorList>
            <person name="Chapman J.A."/>
            <person name="Kirkness E.F."/>
            <person name="Simakov O."/>
            <person name="Hampson S.E."/>
            <person name="Mitros T."/>
            <person name="Weinmaier T."/>
            <person name="Rattei T."/>
            <person name="Balasubramanian P.G."/>
            <person name="Borman J."/>
            <person name="Busam D."/>
            <person name="Disbennett K."/>
            <person name="Pfannkoch C."/>
            <person name="Sumin N."/>
            <person name="Sutton G."/>
            <person name="Viswanathan L."/>
            <person name="Walenz B."/>
            <person name="Goodstein D.M."/>
            <person name="Hellsten U."/>
            <person name="Kawashima T."/>
            <person name="Prochnik S.E."/>
            <person name="Putnam N.H."/>
            <person name="Shu S."/>
            <person name="Blumberg B."/>
            <person name="Dana C.E."/>
            <person name="Gee L."/>
            <person name="Kibler D.F."/>
            <person name="Law L."/>
            <person name="Lindgens D."/>
            <person name="Martinez D.E."/>
            <person name="Peng J."/>
            <person name="Wigge P.A."/>
            <person name="Bertulat B."/>
            <person name="Guder C."/>
            <person name="Nakamura Y."/>
            <person name="Ozbek S."/>
            <person name="Watanabe H."/>
            <person name="Khalturin K."/>
            <person name="Hemmrich G."/>
            <person name="Franke A."/>
            <person name="Augustin R."/>
            <person name="Fraune S."/>
            <person name="Hayakawa E."/>
            <person name="Hayakawa S."/>
            <person name="Hirose M."/>
            <person name="Hwang J."/>
            <person name="Ikeo K."/>
            <person name="Nishimiya-Fujisawa C."/>
            <person name="Ogura A."/>
            <person name="Takahashi T."/>
            <person name="Steinmetz P.R."/>
            <person name="Zhang X."/>
            <person name="Aufschnaiter R."/>
            <person name="Eder M.K."/>
            <person name="Gorny A.K."/>
            <person name="Salvenmoser W."/>
            <person name="Heimberg A.M."/>
            <person name="Wheeler B.M."/>
            <person name="Peterson K.J."/>
            <person name="Boettger A."/>
            <person name="Tischler P."/>
            <person name="Wolf A."/>
            <person name="Gojobori T."/>
            <person name="Remington K.A."/>
            <person name="Strausberg R.L."/>
            <person name="Venter J."/>
            <person name="Technau U."/>
            <person name="Hobmayer B."/>
            <person name="Bosch T.C."/>
            <person name="Holstein T.W."/>
            <person name="Fujisawa T."/>
            <person name="Bode H.R."/>
            <person name="David C.N."/>
            <person name="Rokhsar D.S."/>
            <person name="Steele R.E."/>
        </authorList>
    </citation>
    <scope>NUCLEOTIDE SEQUENCE</scope>
</reference>
<dbReference type="Gene3D" id="1.10.443.10">
    <property type="entry name" value="Intergrase catalytic core"/>
    <property type="match status" value="1"/>
</dbReference>
<dbReference type="EMBL" id="FN543104">
    <property type="protein sequence ID" value="CBA28360.1"/>
    <property type="molecule type" value="Genomic_DNA"/>
</dbReference>
<protein>
    <recommendedName>
        <fullName evidence="3">Tyr recombinase domain-containing protein</fullName>
    </recommendedName>
</protein>
<feature type="domain" description="Tyr recombinase" evidence="3">
    <location>
        <begin position="174"/>
        <end position="415"/>
    </location>
</feature>
<dbReference type="CDD" id="cd00397">
    <property type="entry name" value="DNA_BRE_C"/>
    <property type="match status" value="1"/>
</dbReference>
<gene>
    <name evidence="4" type="ORF">Csp_A06880</name>
</gene>
<organism evidence="4">
    <name type="scientific">Curvibacter symbiont subsp. Hydra magnipapillata</name>
    <dbReference type="NCBI Taxonomy" id="667019"/>
    <lineage>
        <taxon>Bacteria</taxon>
        <taxon>Pseudomonadati</taxon>
        <taxon>Pseudomonadota</taxon>
        <taxon>Betaproteobacteria</taxon>
        <taxon>Burkholderiales</taxon>
        <taxon>Comamonadaceae</taxon>
        <taxon>Curvibacter</taxon>
    </lineage>
</organism>
<sequence length="471" mass="53458">MHLAIDAVDAQTLPVVIELDNPENPLISLSAAKFARYHQLQGALSYESITKSVIAIGKLRDFYKLVCGDTPVGSGKLRNILEDFLAAFDRGTVLEWRPASTQQYLFTRSAVFEYVKFLMDTSRPFWSVGEAQFIEACRESWISLSHAEKSLLFHTKSRSRKKTGGRKRQTVGLTQYKPFPPYLVQDLIDQTQNLRDKLLFALLAYGGRRLSEMLHLFLVDIRSRGTELLVELKHPSYAPMRWTNKAHQQVSGQRREYLKAMHNLLPRTEHGANRSAVGWKGIKFDDQAAYSSEIYWIRDAGEYLLQLHRDYLHGARATAPTRGHPYYFVAQDGMPLTIKAVEKQFLLACRRLEKKHGVSLKGYGPHSLRHFYGFYCADVLKADLLLIQKWMGHVQIQSTAIYAHISPGSAHKALQQAEKIAQIEGRTGLNAIEREQLAKEFADAGLKPLPQMNLGSIPFGKIDTRALTRTM</sequence>
<dbReference type="GO" id="GO:0006310">
    <property type="term" value="P:DNA recombination"/>
    <property type="evidence" value="ECO:0007669"/>
    <property type="project" value="UniProtKB-KW"/>
</dbReference>
<evidence type="ECO:0000256" key="2">
    <source>
        <dbReference type="ARBA" id="ARBA00023172"/>
    </source>
</evidence>
<dbReference type="PANTHER" id="PTHR30349">
    <property type="entry name" value="PHAGE INTEGRASE-RELATED"/>
    <property type="match status" value="1"/>
</dbReference>
<dbReference type="SUPFAM" id="SSF56349">
    <property type="entry name" value="DNA breaking-rejoining enzymes"/>
    <property type="match status" value="1"/>
</dbReference>
<accession>C9Y987</accession>